<dbReference type="Proteomes" id="UP000517694">
    <property type="component" value="Unassembled WGS sequence"/>
</dbReference>
<gene>
    <name evidence="1" type="ORF">H1R13_27615</name>
</gene>
<evidence type="ECO:0000313" key="2">
    <source>
        <dbReference type="Proteomes" id="UP000517694"/>
    </source>
</evidence>
<name>A0A7X1I571_9ACTN</name>
<dbReference type="SUPFAM" id="SSF51430">
    <property type="entry name" value="NAD(P)-linked oxidoreductase"/>
    <property type="match status" value="1"/>
</dbReference>
<organism evidence="1 2">
    <name type="scientific">Streptomyces mexicanus</name>
    <dbReference type="NCBI Taxonomy" id="178566"/>
    <lineage>
        <taxon>Bacteria</taxon>
        <taxon>Bacillati</taxon>
        <taxon>Actinomycetota</taxon>
        <taxon>Actinomycetes</taxon>
        <taxon>Kitasatosporales</taxon>
        <taxon>Streptomycetaceae</taxon>
        <taxon>Streptomyces</taxon>
    </lineage>
</organism>
<evidence type="ECO:0000313" key="1">
    <source>
        <dbReference type="EMBL" id="MBC2868596.1"/>
    </source>
</evidence>
<dbReference type="EMBL" id="JACMHY010000013">
    <property type="protein sequence ID" value="MBC2868596.1"/>
    <property type="molecule type" value="Genomic_DNA"/>
</dbReference>
<protein>
    <submittedName>
        <fullName evidence="1">Uncharacterized protein</fullName>
    </submittedName>
</protein>
<proteinExistence type="predicted"/>
<dbReference type="OrthoDB" id="3848369at2"/>
<comment type="caution">
    <text evidence="1">The sequence shown here is derived from an EMBL/GenBank/DDBJ whole genome shotgun (WGS) entry which is preliminary data.</text>
</comment>
<keyword evidence="2" id="KW-1185">Reference proteome</keyword>
<dbReference type="InterPro" id="IPR036812">
    <property type="entry name" value="NAD(P)_OxRdtase_dom_sf"/>
</dbReference>
<accession>A0A7X1I571</accession>
<dbReference type="Gene3D" id="3.20.20.100">
    <property type="entry name" value="NADP-dependent oxidoreductase domain"/>
    <property type="match status" value="1"/>
</dbReference>
<reference evidence="1 2" key="1">
    <citation type="submission" date="2020-08" db="EMBL/GenBank/DDBJ databases">
        <title>Whole-Genome Sequence of French Clinical Streptomyces mexicanus Strain Q0842.</title>
        <authorList>
            <person name="Boxberger M."/>
            <person name="La Scola B."/>
        </authorList>
    </citation>
    <scope>NUCLEOTIDE SEQUENCE [LARGE SCALE GENOMIC DNA]</scope>
    <source>
        <strain evidence="1 2">Marseille-Q0842</strain>
    </source>
</reference>
<sequence length="199" mass="19980">MPGAVVAGGGVCGHPERAHHGDRAGPYRAIREAFAVLEEEAAAGRLAGYGVATWDGFDGGFTVPLLRALATEAAGGAGHHLAAVQLPVSLVMMTPIEQALNGKGPVLAAADAGLQVMASAPLHGGELPAIVDQELADLIRPGLTPAQACILAAASCPGVTQVLLTASSAPHWQAAADAVTQPALDTARLRKVTDVLASP</sequence>
<dbReference type="AlphaFoldDB" id="A0A7X1I571"/>